<dbReference type="InterPro" id="IPR052698">
    <property type="entry name" value="MoCofactor_Util/Proc"/>
</dbReference>
<reference evidence="3 4" key="1">
    <citation type="submission" date="2016-10" db="EMBL/GenBank/DDBJ databases">
        <authorList>
            <person name="de Groot N.N."/>
        </authorList>
    </citation>
    <scope>NUCLEOTIDE SEQUENCE [LARGE SCALE GENOMIC DNA]</scope>
    <source>
        <strain evidence="3 4">DSM 26915</strain>
    </source>
</reference>
<evidence type="ECO:0000313" key="4">
    <source>
        <dbReference type="Proteomes" id="UP000236752"/>
    </source>
</evidence>
<dbReference type="NCBIfam" id="TIGR02964">
    <property type="entry name" value="xanthine_xdhC"/>
    <property type="match status" value="1"/>
</dbReference>
<dbReference type="OrthoDB" id="61481at2"/>
<dbReference type="AlphaFoldDB" id="A0A1H5TDJ2"/>
<name>A0A1H5TDJ2_9RHOB</name>
<evidence type="ECO:0000259" key="1">
    <source>
        <dbReference type="Pfam" id="PF02625"/>
    </source>
</evidence>
<keyword evidence="4" id="KW-1185">Reference proteome</keyword>
<feature type="domain" description="XdhC Rossmann" evidence="2">
    <location>
        <begin position="150"/>
        <end position="291"/>
    </location>
</feature>
<dbReference type="InterPro" id="IPR014308">
    <property type="entry name" value="Xanthine_DH_XdhC"/>
</dbReference>
<evidence type="ECO:0000313" key="3">
    <source>
        <dbReference type="EMBL" id="SEF60151.1"/>
    </source>
</evidence>
<dbReference type="PANTHER" id="PTHR30388:SF6">
    <property type="entry name" value="XANTHINE DEHYDROGENASE SUBUNIT A-RELATED"/>
    <property type="match status" value="1"/>
</dbReference>
<dbReference type="EMBL" id="FNUZ01000001">
    <property type="protein sequence ID" value="SEF60151.1"/>
    <property type="molecule type" value="Genomic_DNA"/>
</dbReference>
<dbReference type="PANTHER" id="PTHR30388">
    <property type="entry name" value="ALDEHYDE OXIDOREDUCTASE MOLYBDENUM COFACTOR ASSEMBLY PROTEIN"/>
    <property type="match status" value="1"/>
</dbReference>
<sequence length="309" mass="32836">MSFDLTALSDAVAKHGRVARVVVAEVAGSVPREVGAAMLVWDGGQSGSIGGGRLEFEAAKTAFTHTGLSRHALGPDMGQCCGGRVTLLTEHFDAASLPPLSDTVIARGDGAMPLAVHRLLDRTRAQGIAPEPQLIQGWMVEPITAPRKPIWIWGAGHVGAALANTLAPLPDMDVTVADTAPDRFSFPLADQVTKLPAADLPRLAAHAPEEARHIIVTYSHEIDLQLCHALLAHEFAFAGLIGSDTKWARFRKRLAGLGHTDAQIARICCPIGQKLLGKHPQAIAIGVAAQLVETLKKRDGETWQTRSLG</sequence>
<dbReference type="Proteomes" id="UP000236752">
    <property type="component" value="Unassembled WGS sequence"/>
</dbReference>
<dbReference type="InterPro" id="IPR027051">
    <property type="entry name" value="XdhC_Rossmann_dom"/>
</dbReference>
<gene>
    <name evidence="3" type="ORF">SAMN04488045_0558</name>
</gene>
<dbReference type="Pfam" id="PF13478">
    <property type="entry name" value="XdhC_C"/>
    <property type="match status" value="1"/>
</dbReference>
<dbReference type="RefSeq" id="WP_103908933.1">
    <property type="nucleotide sequence ID" value="NZ_FNUZ01000001.1"/>
</dbReference>
<dbReference type="Pfam" id="PF02625">
    <property type="entry name" value="XdhC_CoxI"/>
    <property type="match status" value="1"/>
</dbReference>
<proteinExistence type="predicted"/>
<feature type="domain" description="XdhC- CoxI" evidence="1">
    <location>
        <begin position="12"/>
        <end position="62"/>
    </location>
</feature>
<organism evidence="3 4">
    <name type="scientific">Thalassococcus halodurans</name>
    <dbReference type="NCBI Taxonomy" id="373675"/>
    <lineage>
        <taxon>Bacteria</taxon>
        <taxon>Pseudomonadati</taxon>
        <taxon>Pseudomonadota</taxon>
        <taxon>Alphaproteobacteria</taxon>
        <taxon>Rhodobacterales</taxon>
        <taxon>Roseobacteraceae</taxon>
        <taxon>Thalassococcus</taxon>
    </lineage>
</organism>
<dbReference type="InterPro" id="IPR036291">
    <property type="entry name" value="NAD(P)-bd_dom_sf"/>
</dbReference>
<dbReference type="SUPFAM" id="SSF51735">
    <property type="entry name" value="NAD(P)-binding Rossmann-fold domains"/>
    <property type="match status" value="1"/>
</dbReference>
<dbReference type="InterPro" id="IPR003777">
    <property type="entry name" value="XdhC_CoxI"/>
</dbReference>
<protein>
    <submittedName>
        <fullName evidence="3">Molybdenum cofactor sulfurylase</fullName>
    </submittedName>
</protein>
<accession>A0A1H5TDJ2</accession>
<dbReference type="Gene3D" id="3.40.50.720">
    <property type="entry name" value="NAD(P)-binding Rossmann-like Domain"/>
    <property type="match status" value="1"/>
</dbReference>
<evidence type="ECO:0000259" key="2">
    <source>
        <dbReference type="Pfam" id="PF13478"/>
    </source>
</evidence>